<comment type="caution">
    <text evidence="2">The sequence shown here is derived from an EMBL/GenBank/DDBJ whole genome shotgun (WGS) entry which is preliminary data.</text>
</comment>
<dbReference type="AlphaFoldDB" id="A0A1Y2K1P6"/>
<dbReference type="Proteomes" id="UP000194003">
    <property type="component" value="Unassembled WGS sequence"/>
</dbReference>
<evidence type="ECO:0000256" key="1">
    <source>
        <dbReference type="SAM" id="MobiDB-lite"/>
    </source>
</evidence>
<accession>A0A1Y2K1P6</accession>
<name>A0A1Y2K1P6_9PROT</name>
<feature type="region of interest" description="Disordered" evidence="1">
    <location>
        <begin position="232"/>
        <end position="256"/>
    </location>
</feature>
<organism evidence="2 3">
    <name type="scientific">Magnetofaba australis IT-1</name>
    <dbReference type="NCBI Taxonomy" id="1434232"/>
    <lineage>
        <taxon>Bacteria</taxon>
        <taxon>Pseudomonadati</taxon>
        <taxon>Pseudomonadota</taxon>
        <taxon>Magnetococcia</taxon>
        <taxon>Magnetococcales</taxon>
        <taxon>Magnetococcaceae</taxon>
        <taxon>Magnetofaba</taxon>
    </lineage>
</organism>
<evidence type="ECO:0000313" key="2">
    <source>
        <dbReference type="EMBL" id="OSM01933.1"/>
    </source>
</evidence>
<gene>
    <name evidence="2" type="ORF">MAIT1_01999</name>
</gene>
<keyword evidence="3" id="KW-1185">Reference proteome</keyword>
<sequence>MADGLGAHRAAPLQHGADLHLRPARAPVVLKRLRLMGVFAHHRELRNDRRVAQSALLPTAAQRLHCGVDAGMFGSRANGFETLRRQPVEADDQPLEGGIQYPVDGVPTVQQRAIGVEHQIAAADLMGVVQPLPQLLAQQQRLAVEGGPQFALWRALAHLLDDAPPQRRIHVLLGALQAFMGAVRTAQIAMRGVLHHQLRREWMFAQIRLDAAQLRAALRVVQMRRQAGEVGLHTQVRQKQSAAAGPRLNSRSTADR</sequence>
<reference evidence="2 3" key="1">
    <citation type="journal article" date="2016" name="BMC Genomics">
        <title>Combined genomic and structural analyses of a cultured magnetotactic bacterium reveals its niche adaptation to a dynamic environment.</title>
        <authorList>
            <person name="Araujo A.C."/>
            <person name="Morillo V."/>
            <person name="Cypriano J."/>
            <person name="Teixeira L.C."/>
            <person name="Leao P."/>
            <person name="Lyra S."/>
            <person name="Almeida L.G."/>
            <person name="Bazylinski D.A."/>
            <person name="Vasconcellos A.T."/>
            <person name="Abreu F."/>
            <person name="Lins U."/>
        </authorList>
    </citation>
    <scope>NUCLEOTIDE SEQUENCE [LARGE SCALE GENOMIC DNA]</scope>
    <source>
        <strain evidence="2 3">IT-1</strain>
    </source>
</reference>
<protein>
    <submittedName>
        <fullName evidence="2">Uncharacterized protein</fullName>
    </submittedName>
</protein>
<evidence type="ECO:0000313" key="3">
    <source>
        <dbReference type="Proteomes" id="UP000194003"/>
    </source>
</evidence>
<dbReference type="EMBL" id="LVJN01000020">
    <property type="protein sequence ID" value="OSM01933.1"/>
    <property type="molecule type" value="Genomic_DNA"/>
</dbReference>
<proteinExistence type="predicted"/>